<dbReference type="EMBL" id="JAHLEM010000149">
    <property type="protein sequence ID" value="MBU3865340.1"/>
    <property type="molecule type" value="Genomic_DNA"/>
</dbReference>
<accession>A0ABS6CEK5</accession>
<organism evidence="1 2">
    <name type="scientific">Streptomyces niphimycinicus</name>
    <dbReference type="NCBI Taxonomy" id="2842201"/>
    <lineage>
        <taxon>Bacteria</taxon>
        <taxon>Bacillati</taxon>
        <taxon>Actinomycetota</taxon>
        <taxon>Actinomycetes</taxon>
        <taxon>Kitasatosporales</taxon>
        <taxon>Streptomycetaceae</taxon>
        <taxon>Streptomyces</taxon>
    </lineage>
</organism>
<protein>
    <submittedName>
        <fullName evidence="1">Uncharacterized protein</fullName>
    </submittedName>
</protein>
<comment type="caution">
    <text evidence="1">The sequence shown here is derived from an EMBL/GenBank/DDBJ whole genome shotgun (WGS) entry which is preliminary data.</text>
</comment>
<dbReference type="Proteomes" id="UP000720508">
    <property type="component" value="Unassembled WGS sequence"/>
</dbReference>
<dbReference type="RefSeq" id="WP_216342445.1">
    <property type="nucleotide sequence ID" value="NZ_JAHLEM010000149.1"/>
</dbReference>
<sequence length="87" mass="8795">MPHLDRVADGPVDGEFVAAIGRDIDAEADPGAFADGVLGGLPSQAEVAQPGPVGSSLFWASSTQVTDIARLPPPLGNFACTLATTYG</sequence>
<evidence type="ECO:0000313" key="1">
    <source>
        <dbReference type="EMBL" id="MBU3865340.1"/>
    </source>
</evidence>
<keyword evidence="2" id="KW-1185">Reference proteome</keyword>
<evidence type="ECO:0000313" key="2">
    <source>
        <dbReference type="Proteomes" id="UP000720508"/>
    </source>
</evidence>
<reference evidence="1 2" key="1">
    <citation type="submission" date="2021-06" db="EMBL/GenBank/DDBJ databases">
        <authorList>
            <person name="Pan X."/>
        </authorList>
    </citation>
    <scope>NUCLEOTIDE SEQUENCE [LARGE SCALE GENOMIC DNA]</scope>
    <source>
        <strain evidence="1 2">4503</strain>
    </source>
</reference>
<gene>
    <name evidence="1" type="ORF">KN815_15050</name>
</gene>
<name>A0ABS6CEK5_9ACTN</name>
<proteinExistence type="predicted"/>